<dbReference type="GO" id="GO:0004016">
    <property type="term" value="F:adenylate cyclase activity"/>
    <property type="evidence" value="ECO:0007669"/>
    <property type="project" value="TreeGrafter"/>
</dbReference>
<dbReference type="GO" id="GO:0005524">
    <property type="term" value="F:ATP binding"/>
    <property type="evidence" value="ECO:0007669"/>
    <property type="project" value="UniProtKB-KW"/>
</dbReference>
<dbReference type="Pfam" id="PF00196">
    <property type="entry name" value="GerE"/>
    <property type="match status" value="1"/>
</dbReference>
<dbReference type="Gene3D" id="1.10.10.10">
    <property type="entry name" value="Winged helix-like DNA-binding domain superfamily/Winged helix DNA-binding domain"/>
    <property type="match status" value="1"/>
</dbReference>
<dbReference type="InterPro" id="IPR036388">
    <property type="entry name" value="WH-like_DNA-bd_sf"/>
</dbReference>
<dbReference type="PROSITE" id="PS00622">
    <property type="entry name" value="HTH_LUXR_1"/>
    <property type="match status" value="1"/>
</dbReference>
<dbReference type="GO" id="GO:0005737">
    <property type="term" value="C:cytoplasm"/>
    <property type="evidence" value="ECO:0007669"/>
    <property type="project" value="TreeGrafter"/>
</dbReference>
<dbReference type="GO" id="GO:0006355">
    <property type="term" value="P:regulation of DNA-templated transcription"/>
    <property type="evidence" value="ECO:0007669"/>
    <property type="project" value="InterPro"/>
</dbReference>
<dbReference type="Proteomes" id="UP000621210">
    <property type="component" value="Unassembled WGS sequence"/>
</dbReference>
<dbReference type="AlphaFoldDB" id="A0A926QND0"/>
<proteinExistence type="predicted"/>
<keyword evidence="5" id="KW-1185">Reference proteome</keyword>
<evidence type="ECO:0000313" key="5">
    <source>
        <dbReference type="Proteomes" id="UP000621210"/>
    </source>
</evidence>
<evidence type="ECO:0000256" key="1">
    <source>
        <dbReference type="ARBA" id="ARBA00022741"/>
    </source>
</evidence>
<protein>
    <submittedName>
        <fullName evidence="4">AAA family ATPase</fullName>
    </submittedName>
</protein>
<reference evidence="4" key="2">
    <citation type="submission" date="2020-09" db="EMBL/GenBank/DDBJ databases">
        <authorList>
            <person name="Luo X."/>
        </authorList>
    </citation>
    <scope>NUCLEOTIDE SEQUENCE</scope>
    <source>
        <strain evidence="4">TRM S81-3</strain>
    </source>
</reference>
<dbReference type="RefSeq" id="WP_188179269.1">
    <property type="nucleotide sequence ID" value="NZ_JACVQF010000111.1"/>
</dbReference>
<dbReference type="InterPro" id="IPR041664">
    <property type="entry name" value="AAA_16"/>
</dbReference>
<dbReference type="EMBL" id="JACVQF010000111">
    <property type="protein sequence ID" value="MBD0418208.1"/>
    <property type="molecule type" value="Genomic_DNA"/>
</dbReference>
<sequence>MLYGRDDELRFLSDFLSRCFDGAGGAILLRGEAGIGKTAFLGAAREAAVAGGGRVLSAVGVQSEASVPYAGLHQLLNPVLLDHAPSLLPTQRQALFAAFGMNDGTAPQMFSVGLAALELISSLADDTPVLLLIDDAQWVDRPSSEVLAFVARRLEGDRAALLMAVREGHETVLDDAGMTELQLHQLDDDAAAALLQARTPDLDQSVRRRILGEAAGNPLALVELPTALRGDGSIQSSPLAWLPTTRRLERSFLSRASELPDLTQTVLLIAAADDNGDLAEILEAASIVTGTGLSVDSLEPAVASGLLQIRGHHVHFRHPLVRSAVYHAASTSARLSAHAALAKALAGHHERRAWHRAAATPGQDDDVALDLEQAALRALTRGAPRAAAEALRQAALRSCPQTHKGRLLLRSAEINFELGEVTMARQQLTEARSAELQPAERLRLTLWTEALNEESWFSPERVRAFADVADQLAAAEAEGAALALKALWPLSIGCWYGNPTEETRGLFVKAARRLQRHDSEPMALSVAACADPVGEAAWVIDRTAGIAPGVVNDPAEQHALGASLTAIWGFDLSWPYLSAAIDGLRQQGRLGLLGEALASQAWAAIPLGKHRLARAAADESRRLSRDTGRPRWAYVSDLALATLESERGEFDKADELLRTTEAELLSVGAQSILGFAQVARGRYAMVKKQYNDAYEQLARVLDPGDLTYHPFVGYWGIADLIEAAVRTDRLDEARDHHAQLSVLAEKTTAPFLRAMATCTHPLIVADDQAEHLYRQALDDRLLVNWPLHRAQLLLAYGRWLRRQRRILEARRPLRAAVENFDALGVTAFAQDARSELRAAGEAVRRPAPSSADSLTPQELQIARMTATGMTNREIGTRLFISHRTVGQHLRRIFQKLDITSRGQLHLTDLGGE</sequence>
<evidence type="ECO:0000256" key="2">
    <source>
        <dbReference type="ARBA" id="ARBA00022840"/>
    </source>
</evidence>
<feature type="domain" description="HTH luxR-type" evidence="3">
    <location>
        <begin position="847"/>
        <end position="910"/>
    </location>
</feature>
<dbReference type="SUPFAM" id="SSF52540">
    <property type="entry name" value="P-loop containing nucleoside triphosphate hydrolases"/>
    <property type="match status" value="1"/>
</dbReference>
<dbReference type="GO" id="GO:0003677">
    <property type="term" value="F:DNA binding"/>
    <property type="evidence" value="ECO:0007669"/>
    <property type="project" value="InterPro"/>
</dbReference>
<keyword evidence="1" id="KW-0547">Nucleotide-binding</keyword>
<name>A0A926QND0_9ACTN</name>
<dbReference type="SMART" id="SM00421">
    <property type="entry name" value="HTH_LUXR"/>
    <property type="match status" value="1"/>
</dbReference>
<comment type="caution">
    <text evidence="4">The sequence shown here is derived from an EMBL/GenBank/DDBJ whole genome shotgun (WGS) entry which is preliminary data.</text>
</comment>
<dbReference type="CDD" id="cd06170">
    <property type="entry name" value="LuxR_C_like"/>
    <property type="match status" value="1"/>
</dbReference>
<gene>
    <name evidence="4" type="ORF">H0H10_03335</name>
</gene>
<evidence type="ECO:0000313" key="4">
    <source>
        <dbReference type="EMBL" id="MBD0418208.1"/>
    </source>
</evidence>
<dbReference type="InterPro" id="IPR016032">
    <property type="entry name" value="Sig_transdc_resp-reg_C-effctor"/>
</dbReference>
<evidence type="ECO:0000259" key="3">
    <source>
        <dbReference type="PROSITE" id="PS50043"/>
    </source>
</evidence>
<reference evidence="4" key="1">
    <citation type="submission" date="2020-09" db="EMBL/GenBank/DDBJ databases">
        <title>Streptomyces grisecoloratus sp. nov., isolated from cotton soil.</title>
        <authorList>
            <person name="Xing L."/>
        </authorList>
    </citation>
    <scope>NUCLEOTIDE SEQUENCE</scope>
    <source>
        <strain evidence="4">TRM S81-3</strain>
    </source>
</reference>
<dbReference type="InterPro" id="IPR000792">
    <property type="entry name" value="Tscrpt_reg_LuxR_C"/>
</dbReference>
<dbReference type="PRINTS" id="PR00038">
    <property type="entry name" value="HTHLUXR"/>
</dbReference>
<dbReference type="InterPro" id="IPR027417">
    <property type="entry name" value="P-loop_NTPase"/>
</dbReference>
<dbReference type="PROSITE" id="PS50043">
    <property type="entry name" value="HTH_LUXR_2"/>
    <property type="match status" value="1"/>
</dbReference>
<organism evidence="4 5">
    <name type="scientific">Streptomyces griseicoloratus</name>
    <dbReference type="NCBI Taxonomy" id="2752516"/>
    <lineage>
        <taxon>Bacteria</taxon>
        <taxon>Bacillati</taxon>
        <taxon>Actinomycetota</taxon>
        <taxon>Actinomycetes</taxon>
        <taxon>Kitasatosporales</taxon>
        <taxon>Streptomycetaceae</taxon>
        <taxon>Streptomyces</taxon>
    </lineage>
</organism>
<accession>A0A926QND0</accession>
<dbReference type="Pfam" id="PF13191">
    <property type="entry name" value="AAA_16"/>
    <property type="match status" value="1"/>
</dbReference>
<keyword evidence="2" id="KW-0067">ATP-binding</keyword>
<dbReference type="PANTHER" id="PTHR16305:SF35">
    <property type="entry name" value="TRANSCRIPTIONAL ACTIVATOR DOMAIN"/>
    <property type="match status" value="1"/>
</dbReference>
<dbReference type="PANTHER" id="PTHR16305">
    <property type="entry name" value="TESTICULAR SOLUBLE ADENYLYL CYCLASE"/>
    <property type="match status" value="1"/>
</dbReference>
<dbReference type="SUPFAM" id="SSF46894">
    <property type="entry name" value="C-terminal effector domain of the bipartite response regulators"/>
    <property type="match status" value="1"/>
</dbReference>